<comment type="caution">
    <text evidence="6">The sequence shown here is derived from an EMBL/GenBank/DDBJ whole genome shotgun (WGS) entry which is preliminary data.</text>
</comment>
<evidence type="ECO:0000256" key="3">
    <source>
        <dbReference type="RuleBase" id="RU003476"/>
    </source>
</evidence>
<dbReference type="InterPro" id="IPR000086">
    <property type="entry name" value="NUDIX_hydrolase_dom"/>
</dbReference>
<dbReference type="STRING" id="857290.HMPREF9156_00812"/>
<evidence type="ECO:0000256" key="4">
    <source>
        <dbReference type="SAM" id="MobiDB-lite"/>
    </source>
</evidence>
<evidence type="ECO:0000256" key="2">
    <source>
        <dbReference type="ARBA" id="ARBA00022801"/>
    </source>
</evidence>
<feature type="region of interest" description="Disordered" evidence="4">
    <location>
        <begin position="64"/>
        <end position="85"/>
    </location>
</feature>
<gene>
    <name evidence="6" type="ORF">HMPREF9156_00812</name>
</gene>
<evidence type="ECO:0000313" key="7">
    <source>
        <dbReference type="Proteomes" id="UP000006415"/>
    </source>
</evidence>
<reference evidence="6 7" key="1">
    <citation type="submission" date="2012-01" db="EMBL/GenBank/DDBJ databases">
        <title>The Genome Sequence of Scardovia wiggsiae F0424.</title>
        <authorList>
            <consortium name="The Broad Institute Genome Sequencing Platform"/>
            <person name="Earl A."/>
            <person name="Ward D."/>
            <person name="Feldgarden M."/>
            <person name="Gevers D."/>
            <person name="Izard J."/>
            <person name="Ganesan A."/>
            <person name="Baranova O.V."/>
            <person name="Blanton J.M."/>
            <person name="Tanner A.C."/>
            <person name="Mathney J."/>
            <person name="Dewhirst F.E."/>
            <person name="Young S.K."/>
            <person name="Zeng Q."/>
            <person name="Gargeya S."/>
            <person name="Fitzgerald M."/>
            <person name="Haas B."/>
            <person name="Abouelleil A."/>
            <person name="Alvarado L."/>
            <person name="Arachchi H.M."/>
            <person name="Berlin A."/>
            <person name="Chapman S.B."/>
            <person name="Gearin G."/>
            <person name="Goldberg J."/>
            <person name="Griggs A."/>
            <person name="Gujja S."/>
            <person name="Hansen M."/>
            <person name="Heiman D."/>
            <person name="Howarth C."/>
            <person name="Larimer J."/>
            <person name="Lui A."/>
            <person name="MacDonald P.J.P."/>
            <person name="McCowen C."/>
            <person name="Montmayeur A."/>
            <person name="Murphy C."/>
            <person name="Neiman D."/>
            <person name="Pearson M."/>
            <person name="Priest M."/>
            <person name="Roberts A."/>
            <person name="Saif S."/>
            <person name="Shea T."/>
            <person name="Sisk P."/>
            <person name="Stolte C."/>
            <person name="Sykes S."/>
            <person name="Wortman J."/>
            <person name="Nusbaum C."/>
            <person name="Birren B."/>
        </authorList>
    </citation>
    <scope>NUCLEOTIDE SEQUENCE [LARGE SCALE GENOMIC DNA]</scope>
    <source>
        <strain evidence="6 7">F0424</strain>
    </source>
</reference>
<proteinExistence type="inferred from homology"/>
<dbReference type="PRINTS" id="PR00502">
    <property type="entry name" value="NUDIXFAMILY"/>
</dbReference>
<feature type="domain" description="Nudix hydrolase" evidence="5">
    <location>
        <begin position="209"/>
        <end position="342"/>
    </location>
</feature>
<dbReference type="PROSITE" id="PS00893">
    <property type="entry name" value="NUDIX_BOX"/>
    <property type="match status" value="1"/>
</dbReference>
<dbReference type="SUPFAM" id="SSF55811">
    <property type="entry name" value="Nudix"/>
    <property type="match status" value="1"/>
</dbReference>
<comment type="similarity">
    <text evidence="1 3">Belongs to the Nudix hydrolase family.</text>
</comment>
<dbReference type="EMBL" id="AGZS01000003">
    <property type="protein sequence ID" value="EJD64937.1"/>
    <property type="molecule type" value="Genomic_DNA"/>
</dbReference>
<organism evidence="6 7">
    <name type="scientific">Scardovia wiggsiae F0424</name>
    <dbReference type="NCBI Taxonomy" id="857290"/>
    <lineage>
        <taxon>Bacteria</taxon>
        <taxon>Bacillati</taxon>
        <taxon>Actinomycetota</taxon>
        <taxon>Actinomycetes</taxon>
        <taxon>Bifidobacteriales</taxon>
        <taxon>Bifidobacteriaceae</taxon>
        <taxon>Scardovia</taxon>
    </lineage>
</organism>
<dbReference type="InterPro" id="IPR015797">
    <property type="entry name" value="NUDIX_hydrolase-like_dom_sf"/>
</dbReference>
<evidence type="ECO:0000256" key="1">
    <source>
        <dbReference type="ARBA" id="ARBA00005582"/>
    </source>
</evidence>
<dbReference type="PANTHER" id="PTHR43736:SF1">
    <property type="entry name" value="DIHYDRONEOPTERIN TRIPHOSPHATE DIPHOSPHATASE"/>
    <property type="match status" value="1"/>
</dbReference>
<evidence type="ECO:0000313" key="6">
    <source>
        <dbReference type="EMBL" id="EJD64937.1"/>
    </source>
</evidence>
<dbReference type="CDD" id="cd03673">
    <property type="entry name" value="NUDIX_Ap6A_hydrolase"/>
    <property type="match status" value="1"/>
</dbReference>
<dbReference type="PANTHER" id="PTHR43736">
    <property type="entry name" value="ADP-RIBOSE PYROPHOSPHATASE"/>
    <property type="match status" value="1"/>
</dbReference>
<keyword evidence="2 3" id="KW-0378">Hydrolase</keyword>
<dbReference type="InterPro" id="IPR020084">
    <property type="entry name" value="NUDIX_hydrolase_CS"/>
</dbReference>
<name>J0LMB6_9BIFI</name>
<feature type="region of interest" description="Disordered" evidence="4">
    <location>
        <begin position="158"/>
        <end position="186"/>
    </location>
</feature>
<accession>J0LMB6</accession>
<sequence>MRKYTPPYSRHINRRREGNVKISCALQEFYPSITPFAQTARKLVSMEITPGDIARMVKRAMRDPKHTLKTSSQNEKPADAADTADGRHHHKLAYFRYTDPDTSYEALLEDDDDTPVYSSQTPHSSVEIRPHGEYSYGSDDPHSLLTAVYEELLKEEADTDIDDGSLDPENGTEQISSDGRSPATPAVMAGRRENSATFPSLDNRNLPIAREYSAGGLIFDGNNHVAIIARHSRSGHLEWCLPKGHIEKGETPEQTAVREVHEETGILGEVVDSIATIDYWFTGTTQRVHKLVHHYVLRQTGGELSVEGDPDHEAEDAIWVNFDDLADILSYPNERRIVWLYSRKSKKAHETDE</sequence>
<dbReference type="Gene3D" id="3.90.79.10">
    <property type="entry name" value="Nucleoside Triphosphate Pyrophosphohydrolase"/>
    <property type="match status" value="1"/>
</dbReference>
<protein>
    <recommendedName>
        <fullName evidence="5">Nudix hydrolase domain-containing protein</fullName>
    </recommendedName>
</protein>
<dbReference type="Proteomes" id="UP000006415">
    <property type="component" value="Unassembled WGS sequence"/>
</dbReference>
<dbReference type="GO" id="GO:0016787">
    <property type="term" value="F:hydrolase activity"/>
    <property type="evidence" value="ECO:0007669"/>
    <property type="project" value="UniProtKB-KW"/>
</dbReference>
<dbReference type="PROSITE" id="PS51462">
    <property type="entry name" value="NUDIX"/>
    <property type="match status" value="1"/>
</dbReference>
<dbReference type="InterPro" id="IPR020476">
    <property type="entry name" value="Nudix_hydrolase"/>
</dbReference>
<dbReference type="eggNOG" id="COG0494">
    <property type="taxonomic scope" value="Bacteria"/>
</dbReference>
<evidence type="ECO:0000259" key="5">
    <source>
        <dbReference type="PROSITE" id="PS51462"/>
    </source>
</evidence>
<feature type="region of interest" description="Disordered" evidence="4">
    <location>
        <begin position="112"/>
        <end position="141"/>
    </location>
</feature>
<keyword evidence="7" id="KW-1185">Reference proteome</keyword>
<dbReference type="AlphaFoldDB" id="J0LMB6"/>
<dbReference type="Pfam" id="PF00293">
    <property type="entry name" value="NUDIX"/>
    <property type="match status" value="1"/>
</dbReference>
<dbReference type="HOGENOM" id="CLU_044441_0_0_11"/>
<dbReference type="RefSeq" id="WP_007147876.1">
    <property type="nucleotide sequence ID" value="NZ_AKCI01000001.1"/>
</dbReference>